<proteinExistence type="predicted"/>
<reference evidence="1 2" key="1">
    <citation type="submission" date="2024-04" db="EMBL/GenBank/DDBJ databases">
        <authorList>
            <person name="Rising A."/>
            <person name="Reimegard J."/>
            <person name="Sonavane S."/>
            <person name="Akerstrom W."/>
            <person name="Nylinder S."/>
            <person name="Hedman E."/>
            <person name="Kallberg Y."/>
        </authorList>
    </citation>
    <scope>NUCLEOTIDE SEQUENCE [LARGE SCALE GENOMIC DNA]</scope>
</reference>
<sequence length="53" mass="5925">FQILTSRVLGMKSTLTFSSGEAENSLFKFRRSNCQNEDAIGGSRQSLIRLETV</sequence>
<feature type="non-terminal residue" evidence="1">
    <location>
        <position position="1"/>
    </location>
</feature>
<accession>A0AAV2C236</accession>
<comment type="caution">
    <text evidence="1">The sequence shown here is derived from an EMBL/GenBank/DDBJ whole genome shotgun (WGS) entry which is preliminary data.</text>
</comment>
<keyword evidence="2" id="KW-1185">Reference proteome</keyword>
<protein>
    <submittedName>
        <fullName evidence="1">Uncharacterized protein</fullName>
    </submittedName>
</protein>
<evidence type="ECO:0000313" key="2">
    <source>
        <dbReference type="Proteomes" id="UP001497382"/>
    </source>
</evidence>
<gene>
    <name evidence="1" type="ORF">LARSCL_LOCUS22641</name>
</gene>
<organism evidence="1 2">
    <name type="scientific">Larinioides sclopetarius</name>
    <dbReference type="NCBI Taxonomy" id="280406"/>
    <lineage>
        <taxon>Eukaryota</taxon>
        <taxon>Metazoa</taxon>
        <taxon>Ecdysozoa</taxon>
        <taxon>Arthropoda</taxon>
        <taxon>Chelicerata</taxon>
        <taxon>Arachnida</taxon>
        <taxon>Araneae</taxon>
        <taxon>Araneomorphae</taxon>
        <taxon>Entelegynae</taxon>
        <taxon>Araneoidea</taxon>
        <taxon>Araneidae</taxon>
        <taxon>Larinioides</taxon>
    </lineage>
</organism>
<name>A0AAV2C236_9ARAC</name>
<evidence type="ECO:0000313" key="1">
    <source>
        <dbReference type="EMBL" id="CAL1301669.1"/>
    </source>
</evidence>
<dbReference type="EMBL" id="CAXIEN010000792">
    <property type="protein sequence ID" value="CAL1301669.1"/>
    <property type="molecule type" value="Genomic_DNA"/>
</dbReference>
<dbReference type="AlphaFoldDB" id="A0AAV2C236"/>
<dbReference type="Proteomes" id="UP001497382">
    <property type="component" value="Unassembled WGS sequence"/>
</dbReference>